<dbReference type="InterPro" id="IPR018062">
    <property type="entry name" value="HTH_AraC-typ_CS"/>
</dbReference>
<dbReference type="InterPro" id="IPR003313">
    <property type="entry name" value="AraC-bd"/>
</dbReference>
<dbReference type="Pfam" id="PF02311">
    <property type="entry name" value="AraC_binding"/>
    <property type="match status" value="1"/>
</dbReference>
<dbReference type="InterPro" id="IPR009057">
    <property type="entry name" value="Homeodomain-like_sf"/>
</dbReference>
<dbReference type="InterPro" id="IPR018060">
    <property type="entry name" value="HTH_AraC"/>
</dbReference>
<reference evidence="6" key="1">
    <citation type="journal article" date="2019" name="Int. J. Syst. Evol. Microbiol.">
        <title>The Global Catalogue of Microorganisms (GCM) 10K type strain sequencing project: providing services to taxonomists for standard genome sequencing and annotation.</title>
        <authorList>
            <consortium name="The Broad Institute Genomics Platform"/>
            <consortium name="The Broad Institute Genome Sequencing Center for Infectious Disease"/>
            <person name="Wu L."/>
            <person name="Ma J."/>
        </authorList>
    </citation>
    <scope>NUCLEOTIDE SEQUENCE [LARGE SCALE GENOMIC DNA]</scope>
    <source>
        <strain evidence="6">CGMCC 1.12286</strain>
    </source>
</reference>
<dbReference type="InterPro" id="IPR037923">
    <property type="entry name" value="HTH-like"/>
</dbReference>
<dbReference type="Pfam" id="PF12833">
    <property type="entry name" value="HTH_18"/>
    <property type="match status" value="1"/>
</dbReference>
<dbReference type="SUPFAM" id="SSF46689">
    <property type="entry name" value="Homeodomain-like"/>
    <property type="match status" value="1"/>
</dbReference>
<evidence type="ECO:0000313" key="6">
    <source>
        <dbReference type="Proteomes" id="UP001597079"/>
    </source>
</evidence>
<evidence type="ECO:0000313" key="5">
    <source>
        <dbReference type="EMBL" id="MFD1677582.1"/>
    </source>
</evidence>
<keyword evidence="3" id="KW-0804">Transcription</keyword>
<dbReference type="InterPro" id="IPR020449">
    <property type="entry name" value="Tscrpt_reg_AraC-type_HTH"/>
</dbReference>
<dbReference type="SMART" id="SM00342">
    <property type="entry name" value="HTH_ARAC"/>
    <property type="match status" value="1"/>
</dbReference>
<feature type="domain" description="HTH araC/xylS-type" evidence="4">
    <location>
        <begin position="175"/>
        <end position="275"/>
    </location>
</feature>
<dbReference type="Gene3D" id="2.60.120.10">
    <property type="entry name" value="Jelly Rolls"/>
    <property type="match status" value="1"/>
</dbReference>
<dbReference type="Gene3D" id="1.10.10.60">
    <property type="entry name" value="Homeodomain-like"/>
    <property type="match status" value="1"/>
</dbReference>
<evidence type="ECO:0000256" key="2">
    <source>
        <dbReference type="ARBA" id="ARBA00023125"/>
    </source>
</evidence>
<name>A0ABW4JMD7_9BACL</name>
<dbReference type="EMBL" id="JBHUCX010000095">
    <property type="protein sequence ID" value="MFD1677582.1"/>
    <property type="molecule type" value="Genomic_DNA"/>
</dbReference>
<keyword evidence="2" id="KW-0238">DNA-binding</keyword>
<gene>
    <name evidence="5" type="ORF">ACFSB2_23245</name>
</gene>
<protein>
    <submittedName>
        <fullName evidence="5">Helix-turn-helix domain-containing protein</fullName>
    </submittedName>
</protein>
<dbReference type="SUPFAM" id="SSF51215">
    <property type="entry name" value="Regulatory protein AraC"/>
    <property type="match status" value="1"/>
</dbReference>
<dbReference type="PROSITE" id="PS01124">
    <property type="entry name" value="HTH_ARAC_FAMILY_2"/>
    <property type="match status" value="1"/>
</dbReference>
<dbReference type="InterPro" id="IPR014710">
    <property type="entry name" value="RmlC-like_jellyroll"/>
</dbReference>
<keyword evidence="1" id="KW-0805">Transcription regulation</keyword>
<comment type="caution">
    <text evidence="5">The sequence shown here is derived from an EMBL/GenBank/DDBJ whole genome shotgun (WGS) entry which is preliminary data.</text>
</comment>
<dbReference type="PANTHER" id="PTHR43280:SF28">
    <property type="entry name" value="HTH-TYPE TRANSCRIPTIONAL ACTIVATOR RHAS"/>
    <property type="match status" value="1"/>
</dbReference>
<dbReference type="PROSITE" id="PS00041">
    <property type="entry name" value="HTH_ARAC_FAMILY_1"/>
    <property type="match status" value="1"/>
</dbReference>
<evidence type="ECO:0000259" key="4">
    <source>
        <dbReference type="PROSITE" id="PS01124"/>
    </source>
</evidence>
<evidence type="ECO:0000256" key="3">
    <source>
        <dbReference type="ARBA" id="ARBA00023163"/>
    </source>
</evidence>
<dbReference type="PANTHER" id="PTHR43280">
    <property type="entry name" value="ARAC-FAMILY TRANSCRIPTIONAL REGULATOR"/>
    <property type="match status" value="1"/>
</dbReference>
<dbReference type="Proteomes" id="UP001597079">
    <property type="component" value="Unassembled WGS sequence"/>
</dbReference>
<proteinExistence type="predicted"/>
<sequence>MEFDDHGQRMTSDWKNTLPLHIESVGIRSGQETISREHGYFCFHWLSTVTGCGAFSVHGQTYRLNANEGILIPANTPHRYLASGSHWTTWYLTFDGSLATSIVASLAIPLAIPLQWDEDAPLADIHQQFGKRFYTSFDMVGPNGSLEVYSFLILLKQYARVSGQPSFAKWHRKLTPLLIAIEEAYSNPNMGLAWMAQTLQISPQRVNSLFRSVFDISPYQYVLQLRIVKSKEFLLSEPDRPIHDIAHRVGFYDASHFISTFRKFAGMTPETFRRQHFG</sequence>
<dbReference type="RefSeq" id="WP_377945495.1">
    <property type="nucleotide sequence ID" value="NZ_JBHUCX010000095.1"/>
</dbReference>
<accession>A0ABW4JMD7</accession>
<dbReference type="PRINTS" id="PR00032">
    <property type="entry name" value="HTHARAC"/>
</dbReference>
<keyword evidence="6" id="KW-1185">Reference proteome</keyword>
<evidence type="ECO:0000256" key="1">
    <source>
        <dbReference type="ARBA" id="ARBA00023015"/>
    </source>
</evidence>
<organism evidence="5 6">
    <name type="scientific">Alicyclobacillus fodiniaquatilis</name>
    <dbReference type="NCBI Taxonomy" id="1661150"/>
    <lineage>
        <taxon>Bacteria</taxon>
        <taxon>Bacillati</taxon>
        <taxon>Bacillota</taxon>
        <taxon>Bacilli</taxon>
        <taxon>Bacillales</taxon>
        <taxon>Alicyclobacillaceae</taxon>
        <taxon>Alicyclobacillus</taxon>
    </lineage>
</organism>